<reference evidence="2 3" key="2">
    <citation type="journal article" date="2016" name="Genome Announc.">
        <title>Draft Genome Sequence of Zhouia amylolytica AD3, Isolated from Tidal Flat Sediment.</title>
        <authorList>
            <person name="Jia B."/>
            <person name="Jin H.M."/>
            <person name="Lee H.J."/>
            <person name="Jeon C.O."/>
        </authorList>
    </citation>
    <scope>NUCLEOTIDE SEQUENCE [LARGE SCALE GENOMIC DNA]</scope>
    <source>
        <strain evidence="2 3">AD3</strain>
    </source>
</reference>
<comment type="caution">
    <text evidence="2">The sequence shown here is derived from an EMBL/GenBank/DDBJ whole genome shotgun (WGS) entry which is preliminary data.</text>
</comment>
<evidence type="ECO:0000313" key="2">
    <source>
        <dbReference type="EMBL" id="ETN95888.1"/>
    </source>
</evidence>
<evidence type="ECO:0000256" key="1">
    <source>
        <dbReference type="SAM" id="Phobius"/>
    </source>
</evidence>
<organism evidence="2 3">
    <name type="scientific">Zhouia amylolytica AD3</name>
    <dbReference type="NCBI Taxonomy" id="1286632"/>
    <lineage>
        <taxon>Bacteria</taxon>
        <taxon>Pseudomonadati</taxon>
        <taxon>Bacteroidota</taxon>
        <taxon>Flavobacteriia</taxon>
        <taxon>Flavobacteriales</taxon>
        <taxon>Flavobacteriaceae</taxon>
        <taxon>Zhouia</taxon>
    </lineage>
</organism>
<dbReference type="EMBL" id="AYXY01000019">
    <property type="protein sequence ID" value="ETN95888.1"/>
    <property type="molecule type" value="Genomic_DNA"/>
</dbReference>
<keyword evidence="1" id="KW-0812">Transmembrane</keyword>
<dbReference type="AlphaFoldDB" id="W2UPH1"/>
<accession>W2UPH1</accession>
<gene>
    <name evidence="2" type="ORF">P278_16100</name>
</gene>
<dbReference type="STRING" id="376730.SAMN04487906_0748"/>
<keyword evidence="1" id="KW-1133">Transmembrane helix</keyword>
<name>W2UPH1_9FLAO</name>
<dbReference type="Proteomes" id="UP000018850">
    <property type="component" value="Unassembled WGS sequence"/>
</dbReference>
<keyword evidence="3" id="KW-1185">Reference proteome</keyword>
<keyword evidence="1" id="KW-0472">Membrane</keyword>
<feature type="transmembrane region" description="Helical" evidence="1">
    <location>
        <begin position="143"/>
        <end position="164"/>
    </location>
</feature>
<proteinExistence type="predicted"/>
<evidence type="ECO:0000313" key="3">
    <source>
        <dbReference type="Proteomes" id="UP000018850"/>
    </source>
</evidence>
<reference evidence="3" key="1">
    <citation type="submission" date="2013-11" db="EMBL/GenBank/DDBJ databases">
        <title>Draft genome sequence from a member of Zhouia, isolated tidal flat.</title>
        <authorList>
            <person name="Jin H."/>
            <person name="Jeon C.O."/>
        </authorList>
    </citation>
    <scope>NUCLEOTIDE SEQUENCE [LARGE SCALE GENOMIC DNA]</scope>
    <source>
        <strain evidence="3">AD3</strain>
    </source>
</reference>
<sequence>MAQSNSDTLIIKSDYAKSYNQPILATKGTIIINQIDSLHLVNNIRLKHYEEIRSVLGDSLDLKLNTILLRYENVIRENDSEYNKLLESYNKLALINKEYIKRTDTSLQVTAAHLDTLNTSLVKTDKHLTKTKKMLKKNKRSQTWQNLGIGFGGVALGILLGIFLN</sequence>
<protein>
    <submittedName>
        <fullName evidence="2">Uncharacterized protein</fullName>
    </submittedName>
</protein>